<feature type="region of interest" description="Disordered" evidence="1">
    <location>
        <begin position="53"/>
        <end position="75"/>
    </location>
</feature>
<name>A0A834HPR6_RHYFE</name>
<accession>A0A834HPR6</accession>
<keyword evidence="3" id="KW-1185">Reference proteome</keyword>
<dbReference type="AlphaFoldDB" id="A0A834HPR6"/>
<evidence type="ECO:0000313" key="2">
    <source>
        <dbReference type="EMBL" id="KAF7265644.1"/>
    </source>
</evidence>
<organism evidence="2 3">
    <name type="scientific">Rhynchophorus ferrugineus</name>
    <name type="common">Red palm weevil</name>
    <name type="synonym">Curculio ferrugineus</name>
    <dbReference type="NCBI Taxonomy" id="354439"/>
    <lineage>
        <taxon>Eukaryota</taxon>
        <taxon>Metazoa</taxon>
        <taxon>Ecdysozoa</taxon>
        <taxon>Arthropoda</taxon>
        <taxon>Hexapoda</taxon>
        <taxon>Insecta</taxon>
        <taxon>Pterygota</taxon>
        <taxon>Neoptera</taxon>
        <taxon>Endopterygota</taxon>
        <taxon>Coleoptera</taxon>
        <taxon>Polyphaga</taxon>
        <taxon>Cucujiformia</taxon>
        <taxon>Curculionidae</taxon>
        <taxon>Dryophthorinae</taxon>
        <taxon>Rhynchophorus</taxon>
    </lineage>
</organism>
<reference evidence="2" key="1">
    <citation type="submission" date="2020-08" db="EMBL/GenBank/DDBJ databases">
        <title>Genome sequencing and assembly of the red palm weevil Rhynchophorus ferrugineus.</title>
        <authorList>
            <person name="Dias G.B."/>
            <person name="Bergman C.M."/>
            <person name="Manee M."/>
        </authorList>
    </citation>
    <scope>NUCLEOTIDE SEQUENCE</scope>
    <source>
        <strain evidence="2">AA-2017</strain>
        <tissue evidence="2">Whole larva</tissue>
    </source>
</reference>
<evidence type="ECO:0000256" key="1">
    <source>
        <dbReference type="SAM" id="MobiDB-lite"/>
    </source>
</evidence>
<gene>
    <name evidence="2" type="ORF">GWI33_020962</name>
</gene>
<dbReference type="EMBL" id="JAACXV010014592">
    <property type="protein sequence ID" value="KAF7265644.1"/>
    <property type="molecule type" value="Genomic_DNA"/>
</dbReference>
<dbReference type="Proteomes" id="UP000625711">
    <property type="component" value="Unassembled WGS sequence"/>
</dbReference>
<evidence type="ECO:0000313" key="3">
    <source>
        <dbReference type="Proteomes" id="UP000625711"/>
    </source>
</evidence>
<feature type="compositionally biased region" description="Basic and acidic residues" evidence="1">
    <location>
        <begin position="53"/>
        <end position="66"/>
    </location>
</feature>
<comment type="caution">
    <text evidence="2">The sequence shown here is derived from an EMBL/GenBank/DDBJ whole genome shotgun (WGS) entry which is preliminary data.</text>
</comment>
<sequence>MGVFGKLILSLLISPHRSAEVHFSRRVIHQRQPLWHQADATFASATPLRTHFEEIPKSNHVTRPDRPPWTQRLPP</sequence>
<proteinExistence type="predicted"/>
<protein>
    <submittedName>
        <fullName evidence="2">Uncharacterized protein</fullName>
    </submittedName>
</protein>